<protein>
    <submittedName>
        <fullName evidence="1">Uncharacterized protein</fullName>
    </submittedName>
</protein>
<proteinExistence type="predicted"/>
<accession>A0ABQ9HW39</accession>
<keyword evidence="2" id="KW-1185">Reference proteome</keyword>
<evidence type="ECO:0000313" key="1">
    <source>
        <dbReference type="EMBL" id="KAJ8888545.1"/>
    </source>
</evidence>
<name>A0ABQ9HW39_9NEOP</name>
<dbReference type="EMBL" id="JARBHB010000003">
    <property type="protein sequence ID" value="KAJ8888545.1"/>
    <property type="molecule type" value="Genomic_DNA"/>
</dbReference>
<evidence type="ECO:0000313" key="2">
    <source>
        <dbReference type="Proteomes" id="UP001159363"/>
    </source>
</evidence>
<reference evidence="1 2" key="1">
    <citation type="submission" date="2023-02" db="EMBL/GenBank/DDBJ databases">
        <title>LHISI_Scaffold_Assembly.</title>
        <authorList>
            <person name="Stuart O.P."/>
            <person name="Cleave R."/>
            <person name="Magrath M.J.L."/>
            <person name="Mikheyev A.S."/>
        </authorList>
    </citation>
    <scope>NUCLEOTIDE SEQUENCE [LARGE SCALE GENOMIC DNA]</scope>
    <source>
        <strain evidence="1">Daus_M_001</strain>
        <tissue evidence="1">Leg muscle</tissue>
    </source>
</reference>
<comment type="caution">
    <text evidence="1">The sequence shown here is derived from an EMBL/GenBank/DDBJ whole genome shotgun (WGS) entry which is preliminary data.</text>
</comment>
<gene>
    <name evidence="1" type="ORF">PR048_008036</name>
</gene>
<dbReference type="Proteomes" id="UP001159363">
    <property type="component" value="Chromosome 3"/>
</dbReference>
<organism evidence="1 2">
    <name type="scientific">Dryococelus australis</name>
    <dbReference type="NCBI Taxonomy" id="614101"/>
    <lineage>
        <taxon>Eukaryota</taxon>
        <taxon>Metazoa</taxon>
        <taxon>Ecdysozoa</taxon>
        <taxon>Arthropoda</taxon>
        <taxon>Hexapoda</taxon>
        <taxon>Insecta</taxon>
        <taxon>Pterygota</taxon>
        <taxon>Neoptera</taxon>
        <taxon>Polyneoptera</taxon>
        <taxon>Phasmatodea</taxon>
        <taxon>Verophasmatodea</taxon>
        <taxon>Anareolatae</taxon>
        <taxon>Phasmatidae</taxon>
        <taxon>Eurycanthinae</taxon>
        <taxon>Dryococelus</taxon>
    </lineage>
</organism>
<sequence>MLANGPSIPTFVQATEPFEKYVERLNLYFKLADTKETDKVAVLCITLPPETYAVLKTQISPKSLDEVTFKECIDSLS</sequence>